<protein>
    <submittedName>
        <fullName evidence="3">Glycosyltransferase</fullName>
    </submittedName>
</protein>
<dbReference type="Proteomes" id="UP000798046">
    <property type="component" value="Unassembled WGS sequence"/>
</dbReference>
<feature type="transmembrane region" description="Helical" evidence="1">
    <location>
        <begin position="230"/>
        <end position="249"/>
    </location>
</feature>
<evidence type="ECO:0000313" key="3">
    <source>
        <dbReference type="EMBL" id="KAB0668511.1"/>
    </source>
</evidence>
<dbReference type="RefSeq" id="WP_151157926.1">
    <property type="nucleotide sequence ID" value="NZ_VZRA01000007.1"/>
</dbReference>
<comment type="caution">
    <text evidence="3">The sequence shown here is derived from an EMBL/GenBank/DDBJ whole genome shotgun (WGS) entry which is preliminary data.</text>
</comment>
<keyword evidence="1" id="KW-0812">Transmembrane</keyword>
<reference evidence="3 4" key="1">
    <citation type="journal article" date="2020" name="Microorganisms">
        <title>Description of Three Novel Members in the Family Geobacteraceae, Oryzomonas japonicum gen. nov., sp. nov., Oryzomonas sagensis sp. nov., and Oryzomonas ruber sp. nov.</title>
        <authorList>
            <person name="Xu Z."/>
            <person name="Masuda Y."/>
            <person name="Hayakawa C."/>
            <person name="Ushijima N."/>
            <person name="Kawano K."/>
            <person name="Shiratori Y."/>
            <person name="Senoo K."/>
            <person name="Itoh H."/>
        </authorList>
    </citation>
    <scope>NUCLEOTIDE SEQUENCE [LARGE SCALE GENOMIC DNA]</scope>
    <source>
        <strain evidence="3 4">Red100</strain>
    </source>
</reference>
<dbReference type="Pfam" id="PF00535">
    <property type="entry name" value="Glycos_transf_2"/>
    <property type="match status" value="1"/>
</dbReference>
<sequence>MKNITVSICILTYNRANFLNTLLASLTNIRYNNLEIIVIDNNSVDNTGIVVKQYQYVAYHKTSTNIGVAARNIGIKKANGDIIITIDDDIFGVDDDKIETIINYFVSNENLGALNFKVVDHIEGKICNWIHHCRSDEFENKSFLTYEITEGAVAFRKKVFEKAGYYAEDFFLSHEGIDIALRIMNSGYEVKYCGDICLVHHHAESGRKSWYRYYYDTRNQFMVAARNFPLTYSIIYIFKGLLSTFVYSIRDRKLKYWIKGVCDGMSGLNKYLNSRNKLLDSTLDIIHSIDKNRPSFWYMAQKRLFRKEMRL</sequence>
<evidence type="ECO:0000313" key="4">
    <source>
        <dbReference type="Proteomes" id="UP000798046"/>
    </source>
</evidence>
<dbReference type="InterPro" id="IPR001173">
    <property type="entry name" value="Glyco_trans_2-like"/>
</dbReference>
<dbReference type="Gene3D" id="3.90.550.10">
    <property type="entry name" value="Spore Coat Polysaccharide Biosynthesis Protein SpsA, Chain A"/>
    <property type="match status" value="1"/>
</dbReference>
<feature type="domain" description="Glycosyltransferase 2-like" evidence="2">
    <location>
        <begin position="7"/>
        <end position="152"/>
    </location>
</feature>
<name>A0ABQ6TKB3_9BACT</name>
<evidence type="ECO:0000256" key="1">
    <source>
        <dbReference type="SAM" id="Phobius"/>
    </source>
</evidence>
<keyword evidence="1" id="KW-1133">Transmembrane helix</keyword>
<dbReference type="EMBL" id="VZRA01000007">
    <property type="protein sequence ID" value="KAB0668511.1"/>
    <property type="molecule type" value="Genomic_DNA"/>
</dbReference>
<keyword evidence="4" id="KW-1185">Reference proteome</keyword>
<dbReference type="SUPFAM" id="SSF53448">
    <property type="entry name" value="Nucleotide-diphospho-sugar transferases"/>
    <property type="match status" value="1"/>
</dbReference>
<dbReference type="PANTHER" id="PTHR43685">
    <property type="entry name" value="GLYCOSYLTRANSFERASE"/>
    <property type="match status" value="1"/>
</dbReference>
<keyword evidence="1" id="KW-0472">Membrane</keyword>
<accession>A0ABQ6TKB3</accession>
<proteinExistence type="predicted"/>
<gene>
    <name evidence="3" type="ORF">F6V30_15520</name>
</gene>
<dbReference type="InterPro" id="IPR050834">
    <property type="entry name" value="Glycosyltransf_2"/>
</dbReference>
<organism evidence="3 4">
    <name type="scientific">Oryzomonas sagensis</name>
    <dbReference type="NCBI Taxonomy" id="2603857"/>
    <lineage>
        <taxon>Bacteria</taxon>
        <taxon>Pseudomonadati</taxon>
        <taxon>Thermodesulfobacteriota</taxon>
        <taxon>Desulfuromonadia</taxon>
        <taxon>Geobacterales</taxon>
        <taxon>Geobacteraceae</taxon>
        <taxon>Oryzomonas</taxon>
    </lineage>
</organism>
<evidence type="ECO:0000259" key="2">
    <source>
        <dbReference type="Pfam" id="PF00535"/>
    </source>
</evidence>
<dbReference type="InterPro" id="IPR029044">
    <property type="entry name" value="Nucleotide-diphossugar_trans"/>
</dbReference>
<dbReference type="PANTHER" id="PTHR43685:SF3">
    <property type="entry name" value="SLR2126 PROTEIN"/>
    <property type="match status" value="1"/>
</dbReference>